<dbReference type="GO" id="GO:0016020">
    <property type="term" value="C:membrane"/>
    <property type="evidence" value="ECO:0007669"/>
    <property type="project" value="UniProtKB-SubCell"/>
</dbReference>
<feature type="transmembrane region" description="Helical" evidence="10">
    <location>
        <begin position="177"/>
        <end position="195"/>
    </location>
</feature>
<proteinExistence type="predicted"/>
<reference evidence="11" key="1">
    <citation type="journal article" date="2023" name="Mol. Phylogenet. Evol.">
        <title>Genome-scale phylogeny and comparative genomics of the fungal order Sordariales.</title>
        <authorList>
            <person name="Hensen N."/>
            <person name="Bonometti L."/>
            <person name="Westerberg I."/>
            <person name="Brannstrom I.O."/>
            <person name="Guillou S."/>
            <person name="Cros-Aarteil S."/>
            <person name="Calhoun S."/>
            <person name="Haridas S."/>
            <person name="Kuo A."/>
            <person name="Mondo S."/>
            <person name="Pangilinan J."/>
            <person name="Riley R."/>
            <person name="LaButti K."/>
            <person name="Andreopoulos B."/>
            <person name="Lipzen A."/>
            <person name="Chen C."/>
            <person name="Yan M."/>
            <person name="Daum C."/>
            <person name="Ng V."/>
            <person name="Clum A."/>
            <person name="Steindorff A."/>
            <person name="Ohm R.A."/>
            <person name="Martin F."/>
            <person name="Silar P."/>
            <person name="Natvig D.O."/>
            <person name="Lalanne C."/>
            <person name="Gautier V."/>
            <person name="Ament-Velasquez S.L."/>
            <person name="Kruys A."/>
            <person name="Hutchinson M.I."/>
            <person name="Powell A.J."/>
            <person name="Barry K."/>
            <person name="Miller A.N."/>
            <person name="Grigoriev I.V."/>
            <person name="Debuchy R."/>
            <person name="Gladieux P."/>
            <person name="Hiltunen Thoren M."/>
            <person name="Johannesson H."/>
        </authorList>
    </citation>
    <scope>NUCLEOTIDE SEQUENCE</scope>
    <source>
        <strain evidence="11">CBS 118394</strain>
    </source>
</reference>
<evidence type="ECO:0000256" key="10">
    <source>
        <dbReference type="SAM" id="Phobius"/>
    </source>
</evidence>
<gene>
    <name evidence="11" type="ORF">B0H66DRAFT_546306</name>
</gene>
<keyword evidence="7" id="KW-0443">Lipid metabolism</keyword>
<keyword evidence="8 10" id="KW-0472">Membrane</keyword>
<dbReference type="EMBL" id="JAUEDM010000001">
    <property type="protein sequence ID" value="KAK3331315.1"/>
    <property type="molecule type" value="Genomic_DNA"/>
</dbReference>
<feature type="transmembrane region" description="Helical" evidence="10">
    <location>
        <begin position="96"/>
        <end position="118"/>
    </location>
</feature>
<evidence type="ECO:0000256" key="7">
    <source>
        <dbReference type="ARBA" id="ARBA00023098"/>
    </source>
</evidence>
<comment type="caution">
    <text evidence="11">The sequence shown here is derived from an EMBL/GenBank/DDBJ whole genome shotgun (WGS) entry which is preliminary data.</text>
</comment>
<keyword evidence="9" id="KW-0275">Fatty acid biosynthesis</keyword>
<dbReference type="Pfam" id="PF01151">
    <property type="entry name" value="ELO"/>
    <property type="match status" value="1"/>
</dbReference>
<organism evidence="11 12">
    <name type="scientific">Apodospora peruviana</name>
    <dbReference type="NCBI Taxonomy" id="516989"/>
    <lineage>
        <taxon>Eukaryota</taxon>
        <taxon>Fungi</taxon>
        <taxon>Dikarya</taxon>
        <taxon>Ascomycota</taxon>
        <taxon>Pezizomycotina</taxon>
        <taxon>Sordariomycetes</taxon>
        <taxon>Sordariomycetidae</taxon>
        <taxon>Sordariales</taxon>
        <taxon>Lasiosphaeriaceae</taxon>
        <taxon>Apodospora</taxon>
    </lineage>
</organism>
<feature type="transmembrane region" description="Helical" evidence="10">
    <location>
        <begin position="58"/>
        <end position="75"/>
    </location>
</feature>
<keyword evidence="4 10" id="KW-0812">Transmembrane</keyword>
<dbReference type="InterPro" id="IPR002076">
    <property type="entry name" value="ELO_fam"/>
</dbReference>
<evidence type="ECO:0000256" key="3">
    <source>
        <dbReference type="ARBA" id="ARBA00022679"/>
    </source>
</evidence>
<feature type="transmembrane region" description="Helical" evidence="10">
    <location>
        <begin position="207"/>
        <end position="224"/>
    </location>
</feature>
<dbReference type="GO" id="GO:0009922">
    <property type="term" value="F:fatty acid elongase activity"/>
    <property type="evidence" value="ECO:0007669"/>
    <property type="project" value="InterPro"/>
</dbReference>
<keyword evidence="5" id="KW-0276">Fatty acid metabolism</keyword>
<accession>A0AAE0IUQ2</accession>
<feature type="transmembrane region" description="Helical" evidence="10">
    <location>
        <begin position="147"/>
        <end position="165"/>
    </location>
</feature>
<evidence type="ECO:0000256" key="1">
    <source>
        <dbReference type="ARBA" id="ARBA00004141"/>
    </source>
</evidence>
<keyword evidence="12" id="KW-1185">Reference proteome</keyword>
<evidence type="ECO:0000256" key="8">
    <source>
        <dbReference type="ARBA" id="ARBA00023136"/>
    </source>
</evidence>
<protein>
    <recommendedName>
        <fullName evidence="13">Very-long-chain 3-oxoacyl-CoA synthase</fullName>
    </recommendedName>
</protein>
<reference evidence="11" key="2">
    <citation type="submission" date="2023-06" db="EMBL/GenBank/DDBJ databases">
        <authorList>
            <consortium name="Lawrence Berkeley National Laboratory"/>
            <person name="Haridas S."/>
            <person name="Hensen N."/>
            <person name="Bonometti L."/>
            <person name="Westerberg I."/>
            <person name="Brannstrom I.O."/>
            <person name="Guillou S."/>
            <person name="Cros-Aarteil S."/>
            <person name="Calhoun S."/>
            <person name="Kuo A."/>
            <person name="Mondo S."/>
            <person name="Pangilinan J."/>
            <person name="Riley R."/>
            <person name="Labutti K."/>
            <person name="Andreopoulos B."/>
            <person name="Lipzen A."/>
            <person name="Chen C."/>
            <person name="Yanf M."/>
            <person name="Daum C."/>
            <person name="Ng V."/>
            <person name="Clum A."/>
            <person name="Steindorff A."/>
            <person name="Ohm R."/>
            <person name="Martin F."/>
            <person name="Silar P."/>
            <person name="Natvig D."/>
            <person name="Lalanne C."/>
            <person name="Gautier V."/>
            <person name="Ament-Velasquez S.L."/>
            <person name="Kruys A."/>
            <person name="Hutchinson M.I."/>
            <person name="Powell A.J."/>
            <person name="Barry K."/>
            <person name="Miller A.N."/>
            <person name="Grigoriev I.V."/>
            <person name="Debuchy R."/>
            <person name="Gladieux P."/>
            <person name="Thoren M.H."/>
            <person name="Johannesson H."/>
        </authorList>
    </citation>
    <scope>NUCLEOTIDE SEQUENCE</scope>
    <source>
        <strain evidence="11">CBS 118394</strain>
    </source>
</reference>
<evidence type="ECO:0000313" key="11">
    <source>
        <dbReference type="EMBL" id="KAK3331315.1"/>
    </source>
</evidence>
<evidence type="ECO:0000256" key="4">
    <source>
        <dbReference type="ARBA" id="ARBA00022692"/>
    </source>
</evidence>
<feature type="transmembrane region" description="Helical" evidence="10">
    <location>
        <begin position="17"/>
        <end position="38"/>
    </location>
</feature>
<evidence type="ECO:0000256" key="9">
    <source>
        <dbReference type="ARBA" id="ARBA00023160"/>
    </source>
</evidence>
<comment type="subcellular location">
    <subcellularLocation>
        <location evidence="1">Membrane</location>
        <topology evidence="1">Multi-pass membrane protein</topology>
    </subcellularLocation>
</comment>
<sequence>MTAHNTPERSYLWQPDLLGMITATLAFTTIWSGLNVFVKLCGGGPLPGASTFTRYNSRLYSLLSYGLLVVIVRSWPSSSQSYRTTTAEWLYHMSKFYEYIDIFNVIASGGTVSLHFGWHHLTTSWLTWARVLPSTDTSIGGSNNEGWRWFAAANAVHHVLMYAYFGGLGAVRPLLPYTGQIQLILGILVDVWIIYKRVMKGVDGHVVVWPYVFSMGLLSTYLVLNSRELAAAERVSRKKRVKDTSKEV</sequence>
<evidence type="ECO:0000313" key="12">
    <source>
        <dbReference type="Proteomes" id="UP001283341"/>
    </source>
</evidence>
<evidence type="ECO:0000256" key="2">
    <source>
        <dbReference type="ARBA" id="ARBA00022516"/>
    </source>
</evidence>
<dbReference type="GO" id="GO:0006633">
    <property type="term" value="P:fatty acid biosynthetic process"/>
    <property type="evidence" value="ECO:0007669"/>
    <property type="project" value="UniProtKB-KW"/>
</dbReference>
<dbReference type="AlphaFoldDB" id="A0AAE0IUQ2"/>
<evidence type="ECO:0008006" key="13">
    <source>
        <dbReference type="Google" id="ProtNLM"/>
    </source>
</evidence>
<keyword evidence="2" id="KW-0444">Lipid biosynthesis</keyword>
<evidence type="ECO:0000256" key="5">
    <source>
        <dbReference type="ARBA" id="ARBA00022832"/>
    </source>
</evidence>
<keyword evidence="6 10" id="KW-1133">Transmembrane helix</keyword>
<evidence type="ECO:0000256" key="6">
    <source>
        <dbReference type="ARBA" id="ARBA00022989"/>
    </source>
</evidence>
<dbReference type="Proteomes" id="UP001283341">
    <property type="component" value="Unassembled WGS sequence"/>
</dbReference>
<keyword evidence="3" id="KW-0808">Transferase</keyword>
<name>A0AAE0IUQ2_9PEZI</name>